<protein>
    <submittedName>
        <fullName evidence="2">Uncharacterized protein</fullName>
    </submittedName>
</protein>
<dbReference type="OrthoDB" id="509577at2"/>
<dbReference type="AlphaFoldDB" id="A0A139XGZ1"/>
<accession>A0A139XGZ1</accession>
<keyword evidence="3" id="KW-1185">Reference proteome</keyword>
<gene>
    <name evidence="2" type="ORF">WA1_02120</name>
</gene>
<comment type="caution">
    <text evidence="2">The sequence shown here is derived from an EMBL/GenBank/DDBJ whole genome shotgun (WGS) entry which is preliminary data.</text>
</comment>
<evidence type="ECO:0000256" key="1">
    <source>
        <dbReference type="SAM" id="MobiDB-lite"/>
    </source>
</evidence>
<reference evidence="2 3" key="1">
    <citation type="journal article" date="2013" name="Genome Biol. Evol.">
        <title>Genomes of Stigonematalean cyanobacteria (subsection V) and the evolution of oxygenic photosynthesis from prokaryotes to plastids.</title>
        <authorList>
            <person name="Dagan T."/>
            <person name="Roettger M."/>
            <person name="Stucken K."/>
            <person name="Landan G."/>
            <person name="Koch R."/>
            <person name="Major P."/>
            <person name="Gould S.B."/>
            <person name="Goremykin V.V."/>
            <person name="Rippka R."/>
            <person name="Tandeau de Marsac N."/>
            <person name="Gugger M."/>
            <person name="Lockhart P.J."/>
            <person name="Allen J.F."/>
            <person name="Brune I."/>
            <person name="Maus I."/>
            <person name="Puhler A."/>
            <person name="Martin W.F."/>
        </authorList>
    </citation>
    <scope>NUCLEOTIDE SEQUENCE [LARGE SCALE GENOMIC DNA]</scope>
    <source>
        <strain evidence="2 3">PCC 7110</strain>
    </source>
</reference>
<proteinExistence type="predicted"/>
<feature type="region of interest" description="Disordered" evidence="1">
    <location>
        <begin position="215"/>
        <end position="236"/>
    </location>
</feature>
<organism evidence="2 3">
    <name type="scientific">Scytonema hofmannii PCC 7110</name>
    <dbReference type="NCBI Taxonomy" id="128403"/>
    <lineage>
        <taxon>Bacteria</taxon>
        <taxon>Bacillati</taxon>
        <taxon>Cyanobacteriota</taxon>
        <taxon>Cyanophyceae</taxon>
        <taxon>Nostocales</taxon>
        <taxon>Scytonemataceae</taxon>
        <taxon>Scytonema</taxon>
    </lineage>
</organism>
<sequence length="263" mass="30837">MHLNQISALPMALLISVTTVGMHTPIASAEEVKSFDSPLLISQRYRERRKIRAVSGPDDQGRWRFNKPSDVSDDEMRAQGCVDVGSRNAQRWRCPNDTIRVDIYSRDYNDRYNDRYGRDRYDDRYDRRGSSYTQRLRAVSGPDDQGRWRFYKPNDVSDDAMRAEGCVNVGTQIPWRCPSDRIRVQVFERDSGDRYDDRYNRRPYERRTIRAVSGPDDQGRWRFNKPSNVSDDEMRGEGCVDVGPRNAQRWRCPQDKIRVEVGR</sequence>
<evidence type="ECO:0000313" key="3">
    <source>
        <dbReference type="Proteomes" id="UP000076925"/>
    </source>
</evidence>
<name>A0A139XGZ1_9CYAN</name>
<dbReference type="Proteomes" id="UP000076925">
    <property type="component" value="Unassembled WGS sequence"/>
</dbReference>
<dbReference type="EMBL" id="ANNX02000012">
    <property type="protein sequence ID" value="KYC43964.1"/>
    <property type="molecule type" value="Genomic_DNA"/>
</dbReference>
<evidence type="ECO:0000313" key="2">
    <source>
        <dbReference type="EMBL" id="KYC43964.1"/>
    </source>
</evidence>